<dbReference type="Proteomes" id="UP000290287">
    <property type="component" value="Unassembled WGS sequence"/>
</dbReference>
<comment type="caution">
    <text evidence="4">The sequence shown here is derived from an EMBL/GenBank/DDBJ whole genome shotgun (WGS) entry which is preliminary data.</text>
</comment>
<proteinExistence type="inferred from homology"/>
<protein>
    <recommendedName>
        <fullName evidence="3">Fibronectin type III-like domain-containing protein</fullName>
    </recommendedName>
</protein>
<keyword evidence="2" id="KW-0378">Hydrolase</keyword>
<dbReference type="InterPro" id="IPR026891">
    <property type="entry name" value="Fn3-like"/>
</dbReference>
<dbReference type="AlphaFoldDB" id="A0A4Q0YS66"/>
<evidence type="ECO:0000259" key="3">
    <source>
        <dbReference type="SMART" id="SM01217"/>
    </source>
</evidence>
<sequence length="88" mass="9961">MDGDEIVQMYVSYPQTVFRAPKDLKGFRRVSIKAGEKVTVSLILNATDLRYYDDKAKQWADEAGEYQIHVGASSRTDDLLIHPLTVQS</sequence>
<accession>A0A4Q0YS66</accession>
<dbReference type="EMBL" id="PEIB01000004">
    <property type="protein sequence ID" value="RXJ74057.1"/>
    <property type="molecule type" value="Genomic_DNA"/>
</dbReference>
<dbReference type="Gene3D" id="2.60.40.10">
    <property type="entry name" value="Immunoglobulins"/>
    <property type="match status" value="1"/>
</dbReference>
<keyword evidence="5" id="KW-1185">Reference proteome</keyword>
<evidence type="ECO:0000313" key="4">
    <source>
        <dbReference type="EMBL" id="RXJ74057.1"/>
    </source>
</evidence>
<organism evidence="4 5">
    <name type="scientific">Veronia nyctiphanis</name>
    <dbReference type="NCBI Taxonomy" id="1278244"/>
    <lineage>
        <taxon>Bacteria</taxon>
        <taxon>Pseudomonadati</taxon>
        <taxon>Pseudomonadota</taxon>
        <taxon>Gammaproteobacteria</taxon>
        <taxon>Vibrionales</taxon>
        <taxon>Vibrionaceae</taxon>
        <taxon>Veronia</taxon>
    </lineage>
</organism>
<gene>
    <name evidence="4" type="ORF">CS022_05290</name>
</gene>
<feature type="domain" description="Fibronectin type III-like" evidence="3">
    <location>
        <begin position="5"/>
        <end position="74"/>
    </location>
</feature>
<dbReference type="PANTHER" id="PTHR42715:SF10">
    <property type="entry name" value="BETA-GLUCOSIDASE"/>
    <property type="match status" value="1"/>
</dbReference>
<dbReference type="InterPro" id="IPR050288">
    <property type="entry name" value="Cellulose_deg_GH3"/>
</dbReference>
<dbReference type="Pfam" id="PF14310">
    <property type="entry name" value="Fn3-like"/>
    <property type="match status" value="1"/>
</dbReference>
<reference evidence="4 5" key="1">
    <citation type="submission" date="2017-10" db="EMBL/GenBank/DDBJ databases">
        <title>Nyctiphanis sp. nov., isolated from the stomach of the euphausiid Nyctiphanes simplex (Hansen, 1911) in the Gulf of California.</title>
        <authorList>
            <person name="Gomez-Gil B."/>
            <person name="Aguilar-Mendez M."/>
            <person name="Lopez-Cortes A."/>
            <person name="Gomez-Gutierrez J."/>
            <person name="Roque A."/>
            <person name="Lang E."/>
            <person name="Gonzalez-Castillo A."/>
        </authorList>
    </citation>
    <scope>NUCLEOTIDE SEQUENCE [LARGE SCALE GENOMIC DNA]</scope>
    <source>
        <strain evidence="4 5">CAIM 600</strain>
    </source>
</reference>
<dbReference type="GO" id="GO:0016787">
    <property type="term" value="F:hydrolase activity"/>
    <property type="evidence" value="ECO:0007669"/>
    <property type="project" value="UniProtKB-KW"/>
</dbReference>
<comment type="similarity">
    <text evidence="1">Belongs to the glycosyl hydrolase 3 family.</text>
</comment>
<evidence type="ECO:0000256" key="2">
    <source>
        <dbReference type="ARBA" id="ARBA00022801"/>
    </source>
</evidence>
<evidence type="ECO:0000256" key="1">
    <source>
        <dbReference type="ARBA" id="ARBA00005336"/>
    </source>
</evidence>
<name>A0A4Q0YS66_9GAMM</name>
<dbReference type="SMART" id="SM01217">
    <property type="entry name" value="Fn3_like"/>
    <property type="match status" value="1"/>
</dbReference>
<dbReference type="PANTHER" id="PTHR42715">
    <property type="entry name" value="BETA-GLUCOSIDASE"/>
    <property type="match status" value="1"/>
</dbReference>
<dbReference type="InterPro" id="IPR013783">
    <property type="entry name" value="Ig-like_fold"/>
</dbReference>
<evidence type="ECO:0000313" key="5">
    <source>
        <dbReference type="Proteomes" id="UP000290287"/>
    </source>
</evidence>